<keyword evidence="6 7" id="KW-0472">Membrane</keyword>
<feature type="transmembrane region" description="Helical" evidence="7">
    <location>
        <begin position="355"/>
        <end position="378"/>
    </location>
</feature>
<evidence type="ECO:0000313" key="9">
    <source>
        <dbReference type="Proteomes" id="UP000183469"/>
    </source>
</evidence>
<proteinExistence type="predicted"/>
<evidence type="ECO:0000256" key="7">
    <source>
        <dbReference type="SAM" id="Phobius"/>
    </source>
</evidence>
<protein>
    <submittedName>
        <fullName evidence="8">Putative efflux protein, MATE family</fullName>
    </submittedName>
</protein>
<dbReference type="GO" id="GO:0015297">
    <property type="term" value="F:antiporter activity"/>
    <property type="evidence" value="ECO:0007669"/>
    <property type="project" value="InterPro"/>
</dbReference>
<evidence type="ECO:0000256" key="6">
    <source>
        <dbReference type="ARBA" id="ARBA00023136"/>
    </source>
</evidence>
<dbReference type="AlphaFoldDB" id="A0A1H3YM03"/>
<dbReference type="InterPro" id="IPR048279">
    <property type="entry name" value="MdtK-like"/>
</dbReference>
<feature type="transmembrane region" description="Helical" evidence="7">
    <location>
        <begin position="312"/>
        <end position="335"/>
    </location>
</feature>
<feature type="transmembrane region" description="Helical" evidence="7">
    <location>
        <begin position="127"/>
        <end position="151"/>
    </location>
</feature>
<keyword evidence="4 7" id="KW-0812">Transmembrane</keyword>
<evidence type="ECO:0000256" key="1">
    <source>
        <dbReference type="ARBA" id="ARBA00004651"/>
    </source>
</evidence>
<keyword evidence="3" id="KW-1003">Cell membrane</keyword>
<dbReference type="Pfam" id="PF01554">
    <property type="entry name" value="MatE"/>
    <property type="match status" value="2"/>
</dbReference>
<dbReference type="PIRSF" id="PIRSF006603">
    <property type="entry name" value="DinF"/>
    <property type="match status" value="1"/>
</dbReference>
<feature type="transmembrane region" description="Helical" evidence="7">
    <location>
        <begin position="54"/>
        <end position="77"/>
    </location>
</feature>
<feature type="transmembrane region" description="Helical" evidence="7">
    <location>
        <begin position="415"/>
        <end position="436"/>
    </location>
</feature>
<dbReference type="EMBL" id="FNQG01000008">
    <property type="protein sequence ID" value="SEA12566.1"/>
    <property type="molecule type" value="Genomic_DNA"/>
</dbReference>
<dbReference type="GO" id="GO:0042910">
    <property type="term" value="F:xenobiotic transmembrane transporter activity"/>
    <property type="evidence" value="ECO:0007669"/>
    <property type="project" value="InterPro"/>
</dbReference>
<evidence type="ECO:0000256" key="5">
    <source>
        <dbReference type="ARBA" id="ARBA00022989"/>
    </source>
</evidence>
<comment type="subcellular location">
    <subcellularLocation>
        <location evidence="1">Cell membrane</location>
        <topology evidence="1">Multi-pass membrane protein</topology>
    </subcellularLocation>
</comment>
<evidence type="ECO:0000256" key="3">
    <source>
        <dbReference type="ARBA" id="ARBA00022475"/>
    </source>
</evidence>
<feature type="transmembrane region" description="Helical" evidence="7">
    <location>
        <begin position="270"/>
        <end position="291"/>
    </location>
</feature>
<reference evidence="8 9" key="1">
    <citation type="submission" date="2016-10" db="EMBL/GenBank/DDBJ databases">
        <authorList>
            <person name="de Groot N.N."/>
        </authorList>
    </citation>
    <scope>NUCLEOTIDE SEQUENCE [LARGE SCALE GENOMIC DNA]</scope>
    <source>
        <strain evidence="8 9">DSM 2872</strain>
    </source>
</reference>
<sequence length="446" mass="48804">MNIKLSDHFTYQKLLLFAAPTIGTVMIAITYDVIDGYFVSNYIGKTAFAAVNLIYPFQLLLSIVGYMFGTGGSALIASKLGNHEPERANQLFTMIIKTALYLGIALAVVGFIFLPDIAVLIGATPDIMAYGLPYGRTLFLFLPVMIVGYAFQSILITAEKPQLGLYLSLANMFSNLIFDYLFIVAFDWGMVGAAAATGIGACLNGIIPWVYFSRPNSSSLQFQPYKLELQPLLATCSNGLSEMVDDMSYSLIFVFYNIQLLRFLGEDGVAAFGVVIFIEGIFAAVFTGLALEANSVVGYHFGAKNFTELKSLLKKGIVLNLAFGLLMFFTARWTASYIAELYVGYDTAVCTLAEHALSVFAFAFIFQGFNVYASAYFTGLNNGKISGIIALMRSFVIQTLAIFGLPLFMGAEGLWISQATAEFLSVFLAAGLLYRYRKDYCGDSLK</sequence>
<accession>A0A1H3YM03</accession>
<dbReference type="PANTHER" id="PTHR43823">
    <property type="entry name" value="SPORULATION PROTEIN YKVU"/>
    <property type="match status" value="1"/>
</dbReference>
<organism evidence="8 9">
    <name type="scientific">Selenomonas ruminantium</name>
    <dbReference type="NCBI Taxonomy" id="971"/>
    <lineage>
        <taxon>Bacteria</taxon>
        <taxon>Bacillati</taxon>
        <taxon>Bacillota</taxon>
        <taxon>Negativicutes</taxon>
        <taxon>Selenomonadales</taxon>
        <taxon>Selenomonadaceae</taxon>
        <taxon>Selenomonas</taxon>
    </lineage>
</organism>
<feature type="transmembrane region" description="Helical" evidence="7">
    <location>
        <begin position="14"/>
        <end position="34"/>
    </location>
</feature>
<keyword evidence="2" id="KW-0813">Transport</keyword>
<feature type="transmembrane region" description="Helical" evidence="7">
    <location>
        <begin position="247"/>
        <end position="264"/>
    </location>
</feature>
<dbReference type="NCBIfam" id="TIGR00797">
    <property type="entry name" value="matE"/>
    <property type="match status" value="1"/>
</dbReference>
<dbReference type="InterPro" id="IPR002528">
    <property type="entry name" value="MATE_fam"/>
</dbReference>
<feature type="transmembrane region" description="Helical" evidence="7">
    <location>
        <begin position="163"/>
        <end position="183"/>
    </location>
</feature>
<keyword evidence="5 7" id="KW-1133">Transmembrane helix</keyword>
<dbReference type="Proteomes" id="UP000183469">
    <property type="component" value="Unassembled WGS sequence"/>
</dbReference>
<feature type="transmembrane region" description="Helical" evidence="7">
    <location>
        <begin position="189"/>
        <end position="212"/>
    </location>
</feature>
<evidence type="ECO:0000256" key="2">
    <source>
        <dbReference type="ARBA" id="ARBA00022448"/>
    </source>
</evidence>
<dbReference type="OrthoDB" id="9811110at2"/>
<feature type="transmembrane region" description="Helical" evidence="7">
    <location>
        <begin position="390"/>
        <end position="409"/>
    </location>
</feature>
<gene>
    <name evidence="8" type="ORF">SAMN05660648_02069</name>
</gene>
<dbReference type="RefSeq" id="WP_074672540.1">
    <property type="nucleotide sequence ID" value="NZ_FNQG01000008.1"/>
</dbReference>
<evidence type="ECO:0000256" key="4">
    <source>
        <dbReference type="ARBA" id="ARBA00022692"/>
    </source>
</evidence>
<name>A0A1H3YM03_SELRU</name>
<dbReference type="PANTHER" id="PTHR43823:SF3">
    <property type="entry name" value="MULTIDRUG EXPORT PROTEIN MEPA"/>
    <property type="match status" value="1"/>
</dbReference>
<dbReference type="InterPro" id="IPR051327">
    <property type="entry name" value="MATE_MepA_subfamily"/>
</dbReference>
<evidence type="ECO:0000313" key="8">
    <source>
        <dbReference type="EMBL" id="SEA12566.1"/>
    </source>
</evidence>
<dbReference type="GO" id="GO:0005886">
    <property type="term" value="C:plasma membrane"/>
    <property type="evidence" value="ECO:0007669"/>
    <property type="project" value="UniProtKB-SubCell"/>
</dbReference>
<feature type="transmembrane region" description="Helical" evidence="7">
    <location>
        <begin position="98"/>
        <end position="121"/>
    </location>
</feature>